<evidence type="ECO:0000313" key="2">
    <source>
        <dbReference type="EMBL" id="KAJ1644241.1"/>
    </source>
</evidence>
<feature type="compositionally biased region" description="Low complexity" evidence="1">
    <location>
        <begin position="53"/>
        <end position="68"/>
    </location>
</feature>
<dbReference type="EMBL" id="JANBOH010000181">
    <property type="protein sequence ID" value="KAJ1644241.1"/>
    <property type="molecule type" value="Genomic_DNA"/>
</dbReference>
<sequence>MTKAKTRAKTPRKQQQQQQQQETETVASQASQASSMAAGLASGDQQESVLSVADADSAAAAATQSKAKPGSAVSKTSPNRPRPARSVATGPSKRPPAAAAAATAAGTGSSSISRPVHNNGVATHAIAPMPTPAGAFGVMAQPPGIENELSLIRIIEEYGERTDLLRLVLAAKTEQDRARAEYERRLQEELRYETKRLDFEMMLHGNLFKQQEREHEEKRLQQQQQQLMPPPAIPAAIVHRADMVLHSPIGPPPPQPVHQPMHYGPPVAPHDPHVHTRSYHHPDTPGGLDAHANQHPFAFFKTPLGGAPVHHPSAYAMQQQSSRAMAPSTSSAGDPAHQIAASANQDLGICERRLVPPAVSGLSVRIAGEQASSMMDNAPRSAPVDGPMPGKRRISHDEVIKALRRKVMSKNGALAQAAAASQEARHGVEPPRRSSLAVITHAETEDEESAQKIEIVTPS</sequence>
<accession>A0A9W8CIY6</accession>
<reference evidence="2" key="1">
    <citation type="submission" date="2022-07" db="EMBL/GenBank/DDBJ databases">
        <title>Phylogenomic reconstructions and comparative analyses of Kickxellomycotina fungi.</title>
        <authorList>
            <person name="Reynolds N.K."/>
            <person name="Stajich J.E."/>
            <person name="Barry K."/>
            <person name="Grigoriev I.V."/>
            <person name="Crous P."/>
            <person name="Smith M.E."/>
        </authorList>
    </citation>
    <scope>NUCLEOTIDE SEQUENCE</scope>
    <source>
        <strain evidence="2">NBRC 105413</strain>
    </source>
</reference>
<evidence type="ECO:0000256" key="1">
    <source>
        <dbReference type="SAM" id="MobiDB-lite"/>
    </source>
</evidence>
<dbReference type="AlphaFoldDB" id="A0A9W8CIY6"/>
<gene>
    <name evidence="2" type="ORF">LPJ64_004072</name>
</gene>
<protein>
    <submittedName>
        <fullName evidence="2">Uncharacterized protein</fullName>
    </submittedName>
</protein>
<feature type="compositionally biased region" description="Basic residues" evidence="1">
    <location>
        <begin position="1"/>
        <end position="12"/>
    </location>
</feature>
<feature type="region of interest" description="Disordered" evidence="1">
    <location>
        <begin position="1"/>
        <end position="117"/>
    </location>
</feature>
<feature type="compositionally biased region" description="Low complexity" evidence="1">
    <location>
        <begin position="13"/>
        <end position="43"/>
    </location>
</feature>
<proteinExistence type="predicted"/>
<evidence type="ECO:0000313" key="3">
    <source>
        <dbReference type="Proteomes" id="UP001145021"/>
    </source>
</evidence>
<feature type="compositionally biased region" description="Low complexity" evidence="1">
    <location>
        <begin position="97"/>
        <end position="111"/>
    </location>
</feature>
<keyword evidence="3" id="KW-1185">Reference proteome</keyword>
<dbReference type="Proteomes" id="UP001145021">
    <property type="component" value="Unassembled WGS sequence"/>
</dbReference>
<organism evidence="2 3">
    <name type="scientific">Coemansia asiatica</name>
    <dbReference type="NCBI Taxonomy" id="1052880"/>
    <lineage>
        <taxon>Eukaryota</taxon>
        <taxon>Fungi</taxon>
        <taxon>Fungi incertae sedis</taxon>
        <taxon>Zoopagomycota</taxon>
        <taxon>Kickxellomycotina</taxon>
        <taxon>Kickxellomycetes</taxon>
        <taxon>Kickxellales</taxon>
        <taxon>Kickxellaceae</taxon>
        <taxon>Coemansia</taxon>
    </lineage>
</organism>
<comment type="caution">
    <text evidence="2">The sequence shown here is derived from an EMBL/GenBank/DDBJ whole genome shotgun (WGS) entry which is preliminary data.</text>
</comment>
<name>A0A9W8CIY6_9FUNG</name>